<accession>A0A495JS18</accession>
<dbReference type="PANTHER" id="PTHR39192:SF1">
    <property type="entry name" value="IRON UPTAKE SYSTEM COMPONENT EFEO"/>
    <property type="match status" value="1"/>
</dbReference>
<dbReference type="InterPro" id="IPR050894">
    <property type="entry name" value="EfeM/EfeO_iron_uptake"/>
</dbReference>
<keyword evidence="3 4" id="KW-0732">Signal</keyword>
<comment type="caution">
    <text evidence="6">The sequence shown here is derived from an EMBL/GenBank/DDBJ whole genome shotgun (WGS) entry which is preliminary data.</text>
</comment>
<keyword evidence="7" id="KW-1185">Reference proteome</keyword>
<name>A0A495JS18_9ACTN</name>
<dbReference type="Gene3D" id="1.20.1420.20">
    <property type="entry name" value="M75 peptidase, HXXE motif"/>
    <property type="match status" value="1"/>
</dbReference>
<dbReference type="InterPro" id="IPR038352">
    <property type="entry name" value="Imelysin_sf"/>
</dbReference>
<feature type="domain" description="Imelysin-like" evidence="5">
    <location>
        <begin position="157"/>
        <end position="339"/>
    </location>
</feature>
<evidence type="ECO:0000256" key="4">
    <source>
        <dbReference type="SAM" id="SignalP"/>
    </source>
</evidence>
<evidence type="ECO:0000256" key="1">
    <source>
        <dbReference type="ARBA" id="ARBA00004196"/>
    </source>
</evidence>
<evidence type="ECO:0000313" key="7">
    <source>
        <dbReference type="Proteomes" id="UP000277671"/>
    </source>
</evidence>
<dbReference type="Pfam" id="PF09375">
    <property type="entry name" value="Peptidase_M75"/>
    <property type="match status" value="1"/>
</dbReference>
<feature type="signal peptide" evidence="4">
    <location>
        <begin position="1"/>
        <end position="22"/>
    </location>
</feature>
<feature type="chain" id="PRO_5019778776" evidence="4">
    <location>
        <begin position="23"/>
        <end position="399"/>
    </location>
</feature>
<dbReference type="Proteomes" id="UP000277671">
    <property type="component" value="Unassembled WGS sequence"/>
</dbReference>
<comment type="subcellular location">
    <subcellularLocation>
        <location evidence="1">Cell envelope</location>
    </subcellularLocation>
</comment>
<organism evidence="6 7">
    <name type="scientific">Micromonospora pisi</name>
    <dbReference type="NCBI Taxonomy" id="589240"/>
    <lineage>
        <taxon>Bacteria</taxon>
        <taxon>Bacillati</taxon>
        <taxon>Actinomycetota</taxon>
        <taxon>Actinomycetes</taxon>
        <taxon>Micromonosporales</taxon>
        <taxon>Micromonosporaceae</taxon>
        <taxon>Micromonospora</taxon>
    </lineage>
</organism>
<dbReference type="GO" id="GO:0030313">
    <property type="term" value="C:cell envelope"/>
    <property type="evidence" value="ECO:0007669"/>
    <property type="project" value="UniProtKB-SubCell"/>
</dbReference>
<dbReference type="InterPro" id="IPR034981">
    <property type="entry name" value="Imelysin-like_EfeO/Algp7"/>
</dbReference>
<comment type="similarity">
    <text evidence="2">Belongs to the EfeM/EfeO family.</text>
</comment>
<protein>
    <submittedName>
        <fullName evidence="6">Iron uptake system component EfeO</fullName>
    </submittedName>
</protein>
<dbReference type="RefSeq" id="WP_121159887.1">
    <property type="nucleotide sequence ID" value="NZ_RBKT01000001.1"/>
</dbReference>
<evidence type="ECO:0000256" key="3">
    <source>
        <dbReference type="ARBA" id="ARBA00022729"/>
    </source>
</evidence>
<sequence>MIPAVIVASVLLTLLAFFASRAAGVGQTRAAGAGRAPSTAGAIAVVNGFDACGEGWTGPATGGAFDFAVSNSTIAGEAIYLEGADDHKVYAEAEGLGPSTVYHLKVTLADGRYRFVCIPTGNDPIAGPVVTVHDAPAGLVLTPGIQVVTRADLLPAARAYNAWVRARVTGLATDARRLNTAITGGDRGASQAAWLTAQQDYSRLGAAYGAFGDLADAIDGDPAPGTTALDDPDLHGLRRIEGLLWSGRPVTDAAPAARQLTTDVGSLDATLATTPVNAIDLGLRSHEILEDAIQFTLTGADDGGSHTGLAVIAADIDATRAVLDPIRPLVAPRYPELRDTEAWLTRSAALVASYATGSTWRPLDSLDRAQREALDADLERTVELLAPVASITDPRVADR</sequence>
<dbReference type="CDD" id="cd14656">
    <property type="entry name" value="Imelysin-like_EfeO"/>
    <property type="match status" value="1"/>
</dbReference>
<dbReference type="OrthoDB" id="7260758at2"/>
<reference evidence="6 7" key="1">
    <citation type="submission" date="2018-10" db="EMBL/GenBank/DDBJ databases">
        <title>Sequencing the genomes of 1000 actinobacteria strains.</title>
        <authorList>
            <person name="Klenk H.-P."/>
        </authorList>
    </citation>
    <scope>NUCLEOTIDE SEQUENCE [LARGE SCALE GENOMIC DNA]</scope>
    <source>
        <strain evidence="6 7">DSM 45175</strain>
    </source>
</reference>
<dbReference type="AlphaFoldDB" id="A0A495JS18"/>
<proteinExistence type="inferred from homology"/>
<gene>
    <name evidence="6" type="ORF">BDK92_6194</name>
</gene>
<evidence type="ECO:0000313" key="6">
    <source>
        <dbReference type="EMBL" id="RKR91786.1"/>
    </source>
</evidence>
<evidence type="ECO:0000256" key="2">
    <source>
        <dbReference type="ARBA" id="ARBA00005989"/>
    </source>
</evidence>
<dbReference type="PANTHER" id="PTHR39192">
    <property type="entry name" value="IRON UPTAKE SYSTEM COMPONENT EFEO"/>
    <property type="match status" value="1"/>
</dbReference>
<evidence type="ECO:0000259" key="5">
    <source>
        <dbReference type="Pfam" id="PF09375"/>
    </source>
</evidence>
<dbReference type="EMBL" id="RBKT01000001">
    <property type="protein sequence ID" value="RKR91786.1"/>
    <property type="molecule type" value="Genomic_DNA"/>
</dbReference>
<dbReference type="InterPro" id="IPR018976">
    <property type="entry name" value="Imelysin-like"/>
</dbReference>